<evidence type="ECO:0000313" key="1">
    <source>
        <dbReference type="EMBL" id="MDP9792484.1"/>
    </source>
</evidence>
<dbReference type="SUPFAM" id="SSF48452">
    <property type="entry name" value="TPR-like"/>
    <property type="match status" value="1"/>
</dbReference>
<dbReference type="EMBL" id="JAUSRA010000001">
    <property type="protein sequence ID" value="MDP9792484.1"/>
    <property type="molecule type" value="Genomic_DNA"/>
</dbReference>
<reference evidence="1 2" key="1">
    <citation type="submission" date="2023-07" db="EMBL/GenBank/DDBJ databases">
        <title>Sequencing the genomes of 1000 actinobacteria strains.</title>
        <authorList>
            <person name="Klenk H.-P."/>
        </authorList>
    </citation>
    <scope>NUCLEOTIDE SEQUENCE [LARGE SCALE GENOMIC DNA]</scope>
    <source>
        <strain evidence="1 2">DSM 44710</strain>
    </source>
</reference>
<name>A0ABT9MM78_9ACTN</name>
<dbReference type="InterPro" id="IPR011990">
    <property type="entry name" value="TPR-like_helical_dom_sf"/>
</dbReference>
<sequence length="459" mass="49708">MAAPEIDPQWWSTASCGEVPLRSSLARHDMAAVFGFLHRRGFSWVYLSALTRIGAGRISEIASRQRVVCDYDVLDRIAEGLKIPRHYMGLGRDHVATALRGPAPHGDRGELDTQEMLGAVAAIAVGAIPADTARWLPTPESLPPPKRVTANDVATLRAVTALHRRLDAELGGGACLYSARGYIGLASRLMSAPRIPREVGIELTAALADLHNLIGWSAHDLDLHDLARRHLVKSLVLGRRANAFPLMANVLYRLGRISLHQRDPRGALQMFGLGQMLAQQARCTVSSAVLHANMAWAYAMLGQEANVRDSMRRAATELAAADPDTAPEWCRFALAEADPHGMSALVYIELAQHEQCRGYLDKAAGHAREAVRLRSSEGGRSYVFDVISLATASALMGDLDDALMFGTRACELARPESMSSARVADRLQGFWRTAQRALPLGDGLTALGRHIEGLGGETA</sequence>
<protein>
    <submittedName>
        <fullName evidence="1">Tetratricopeptide (TPR) repeat protein</fullName>
    </submittedName>
</protein>
<keyword evidence="2" id="KW-1185">Reference proteome</keyword>
<dbReference type="RefSeq" id="WP_306827363.1">
    <property type="nucleotide sequence ID" value="NZ_JAUSRA010000001.1"/>
</dbReference>
<proteinExistence type="predicted"/>
<dbReference type="Gene3D" id="1.25.40.10">
    <property type="entry name" value="Tetratricopeptide repeat domain"/>
    <property type="match status" value="1"/>
</dbReference>
<evidence type="ECO:0000313" key="2">
    <source>
        <dbReference type="Proteomes" id="UP001240984"/>
    </source>
</evidence>
<organism evidence="1 2">
    <name type="scientific">Catenuloplanes nepalensis</name>
    <dbReference type="NCBI Taxonomy" id="587533"/>
    <lineage>
        <taxon>Bacteria</taxon>
        <taxon>Bacillati</taxon>
        <taxon>Actinomycetota</taxon>
        <taxon>Actinomycetes</taxon>
        <taxon>Micromonosporales</taxon>
        <taxon>Micromonosporaceae</taxon>
        <taxon>Catenuloplanes</taxon>
    </lineage>
</organism>
<dbReference type="Proteomes" id="UP001240984">
    <property type="component" value="Unassembled WGS sequence"/>
</dbReference>
<gene>
    <name evidence="1" type="ORF">J2S43_000996</name>
</gene>
<accession>A0ABT9MM78</accession>
<comment type="caution">
    <text evidence="1">The sequence shown here is derived from an EMBL/GenBank/DDBJ whole genome shotgun (WGS) entry which is preliminary data.</text>
</comment>